<dbReference type="OrthoDB" id="5969921at2759"/>
<dbReference type="EMBL" id="RCHS01001270">
    <property type="protein sequence ID" value="RMX54389.1"/>
    <property type="molecule type" value="Genomic_DNA"/>
</dbReference>
<organism evidence="2 3">
    <name type="scientific">Pocillopora damicornis</name>
    <name type="common">Cauliflower coral</name>
    <name type="synonym">Millepora damicornis</name>
    <dbReference type="NCBI Taxonomy" id="46731"/>
    <lineage>
        <taxon>Eukaryota</taxon>
        <taxon>Metazoa</taxon>
        <taxon>Cnidaria</taxon>
        <taxon>Anthozoa</taxon>
        <taxon>Hexacorallia</taxon>
        <taxon>Scleractinia</taxon>
        <taxon>Astrocoeniina</taxon>
        <taxon>Pocilloporidae</taxon>
        <taxon>Pocillopora</taxon>
    </lineage>
</organism>
<comment type="caution">
    <text evidence="2">The sequence shown here is derived from an EMBL/GenBank/DDBJ whole genome shotgun (WGS) entry which is preliminary data.</text>
</comment>
<evidence type="ECO:0000313" key="3">
    <source>
        <dbReference type="Proteomes" id="UP000275408"/>
    </source>
</evidence>
<feature type="region of interest" description="Disordered" evidence="1">
    <location>
        <begin position="16"/>
        <end position="80"/>
    </location>
</feature>
<dbReference type="Proteomes" id="UP000275408">
    <property type="component" value="Unassembled WGS sequence"/>
</dbReference>
<gene>
    <name evidence="2" type="ORF">pdam_00013885</name>
</gene>
<evidence type="ECO:0000256" key="1">
    <source>
        <dbReference type="SAM" id="MobiDB-lite"/>
    </source>
</evidence>
<name>A0A3M6ULD5_POCDA</name>
<protein>
    <submittedName>
        <fullName evidence="2">Uncharacterized protein</fullName>
    </submittedName>
</protein>
<proteinExistence type="predicted"/>
<keyword evidence="3" id="KW-1185">Reference proteome</keyword>
<feature type="compositionally biased region" description="Polar residues" evidence="1">
    <location>
        <begin position="23"/>
        <end position="34"/>
    </location>
</feature>
<feature type="compositionally biased region" description="Basic residues" evidence="1">
    <location>
        <begin position="50"/>
        <end position="62"/>
    </location>
</feature>
<feature type="compositionally biased region" description="Basic and acidic residues" evidence="1">
    <location>
        <begin position="63"/>
        <end position="72"/>
    </location>
</feature>
<sequence>MALRFGNTTRLHHIDFPKPCTESGAQTWEQTMPETQHELKQSPQGNPSHKTSKVNVKIRRKHEKENTKKSRQDGIAQPTELKSEILQNSGNCGYSLEAVSNRSPLGSLMTQQSIATCHMNLTVEWDVLDSFSEFATFLELQNPICPAHLIDTPEKLLSVLSYEFY</sequence>
<dbReference type="AlphaFoldDB" id="A0A3M6ULD5"/>
<evidence type="ECO:0000313" key="2">
    <source>
        <dbReference type="EMBL" id="RMX54389.1"/>
    </source>
</evidence>
<accession>A0A3M6ULD5</accession>
<reference evidence="2 3" key="1">
    <citation type="journal article" date="2018" name="Sci. Rep.">
        <title>Comparative analysis of the Pocillopora damicornis genome highlights role of immune system in coral evolution.</title>
        <authorList>
            <person name="Cunning R."/>
            <person name="Bay R.A."/>
            <person name="Gillette P."/>
            <person name="Baker A.C."/>
            <person name="Traylor-Knowles N."/>
        </authorList>
    </citation>
    <scope>NUCLEOTIDE SEQUENCE [LARGE SCALE GENOMIC DNA]</scope>
    <source>
        <strain evidence="2">RSMAS</strain>
        <tissue evidence="2">Whole animal</tissue>
    </source>
</reference>